<evidence type="ECO:0000313" key="3">
    <source>
        <dbReference type="RefSeq" id="XP_022312272.1"/>
    </source>
</evidence>
<dbReference type="OrthoDB" id="6019648at2759"/>
<dbReference type="SUPFAM" id="SSF56672">
    <property type="entry name" value="DNA/RNA polymerases"/>
    <property type="match status" value="1"/>
</dbReference>
<dbReference type="InterPro" id="IPR043128">
    <property type="entry name" value="Rev_trsase/Diguanyl_cyclase"/>
</dbReference>
<dbReference type="AlphaFoldDB" id="A0A8B8C950"/>
<name>A0A8B8C950_CRAVI</name>
<proteinExistence type="predicted"/>
<dbReference type="PROSITE" id="PS50878">
    <property type="entry name" value="RT_POL"/>
    <property type="match status" value="1"/>
</dbReference>
<gene>
    <name evidence="3" type="primary">LOC111117438</name>
</gene>
<sequence>MCWDPRHKIIKNHRSAEQHPEIINDFISKGKIEGRIAGPFLSPPFEPFITSPLGVVPKSEEGKFRVIHDLSFPKNNSVNSRIPPENSQVTYDSIDTITMLVQQFGEGALMSKTDIQDAFRIIPIHFNDHKLLGFSWEGSYYYDKCLPMGASSSCQIFESLSTSLQWVMCKKFQASGMSHMLDDFFFIGPKDSPSCQIALEKFLDICAEAGIPIKHEKTYQPSTLITIYGIEVDSVALQCRLPEPKLVKIKAQLEFAKNRKKITLRDLQSLIGLLNYACLLVVPGRAFLRRLIDLTCGISCPSHYIRLNREVRADLHMWSHFINNYNGKSVILGDTWLSSDKALLFTDASGSLGFAAVLGTEWFALSWDIVPGLADKQIAIKELFPIVVALELWGTQLQNQKILFMSDNAAIVHAINKQTCKEKTLMHLIRRLVLTSLSYNILFKAKHIPGKSNVLADHLSRFNFQAAFQIAPHLNQHQALVPREFLTI</sequence>
<evidence type="ECO:0000313" key="2">
    <source>
        <dbReference type="Proteomes" id="UP000694844"/>
    </source>
</evidence>
<feature type="domain" description="Reverse transcriptase" evidence="1">
    <location>
        <begin position="37"/>
        <end position="232"/>
    </location>
</feature>
<dbReference type="InterPro" id="IPR043502">
    <property type="entry name" value="DNA/RNA_pol_sf"/>
</dbReference>
<dbReference type="CDD" id="cd03714">
    <property type="entry name" value="RT_DIRS1"/>
    <property type="match status" value="1"/>
</dbReference>
<dbReference type="Pfam" id="PF00078">
    <property type="entry name" value="RVT_1"/>
    <property type="match status" value="1"/>
</dbReference>
<keyword evidence="2" id="KW-1185">Reference proteome</keyword>
<dbReference type="GeneID" id="111117438"/>
<evidence type="ECO:0000259" key="1">
    <source>
        <dbReference type="PROSITE" id="PS50878"/>
    </source>
</evidence>
<dbReference type="CDD" id="cd09275">
    <property type="entry name" value="RNase_HI_RT_DIRS1"/>
    <property type="match status" value="1"/>
</dbReference>
<dbReference type="PANTHER" id="PTHR33050">
    <property type="entry name" value="REVERSE TRANSCRIPTASE DOMAIN-CONTAINING PROTEIN"/>
    <property type="match status" value="1"/>
</dbReference>
<dbReference type="RefSeq" id="XP_022312272.1">
    <property type="nucleotide sequence ID" value="XM_022456564.1"/>
</dbReference>
<dbReference type="KEGG" id="cvn:111117438"/>
<organism evidence="2 3">
    <name type="scientific">Crassostrea virginica</name>
    <name type="common">Eastern oyster</name>
    <dbReference type="NCBI Taxonomy" id="6565"/>
    <lineage>
        <taxon>Eukaryota</taxon>
        <taxon>Metazoa</taxon>
        <taxon>Spiralia</taxon>
        <taxon>Lophotrochozoa</taxon>
        <taxon>Mollusca</taxon>
        <taxon>Bivalvia</taxon>
        <taxon>Autobranchia</taxon>
        <taxon>Pteriomorphia</taxon>
        <taxon>Ostreida</taxon>
        <taxon>Ostreoidea</taxon>
        <taxon>Ostreidae</taxon>
        <taxon>Crassostrea</taxon>
    </lineage>
</organism>
<dbReference type="Proteomes" id="UP000694844">
    <property type="component" value="Chromosome 10"/>
</dbReference>
<dbReference type="Gene3D" id="3.10.10.10">
    <property type="entry name" value="HIV Type 1 Reverse Transcriptase, subunit A, domain 1"/>
    <property type="match status" value="1"/>
</dbReference>
<dbReference type="InterPro" id="IPR052055">
    <property type="entry name" value="Hepadnavirus_pol/RT"/>
</dbReference>
<accession>A0A8B8C950</accession>
<reference evidence="3" key="1">
    <citation type="submission" date="2025-08" db="UniProtKB">
        <authorList>
            <consortium name="RefSeq"/>
        </authorList>
    </citation>
    <scope>IDENTIFICATION</scope>
    <source>
        <tissue evidence="3">Whole sample</tissue>
    </source>
</reference>
<protein>
    <submittedName>
        <fullName evidence="3">Uncharacterized protein LOC111117438 isoform X1</fullName>
    </submittedName>
</protein>
<dbReference type="Gene3D" id="3.30.70.270">
    <property type="match status" value="1"/>
</dbReference>
<dbReference type="PANTHER" id="PTHR33050:SF8">
    <property type="entry name" value="REVERSE TRANSCRIPTASE DOMAIN-CONTAINING PROTEIN"/>
    <property type="match status" value="1"/>
</dbReference>
<dbReference type="InterPro" id="IPR000477">
    <property type="entry name" value="RT_dom"/>
</dbReference>